<keyword evidence="1" id="KW-0812">Transmembrane</keyword>
<organism evidence="2 3">
    <name type="scientific">Tsukamurella tyrosinosolvens</name>
    <dbReference type="NCBI Taxonomy" id="57704"/>
    <lineage>
        <taxon>Bacteria</taxon>
        <taxon>Bacillati</taxon>
        <taxon>Actinomycetota</taxon>
        <taxon>Actinomycetes</taxon>
        <taxon>Mycobacteriales</taxon>
        <taxon>Tsukamurellaceae</taxon>
        <taxon>Tsukamurella</taxon>
    </lineage>
</organism>
<accession>A0A1H4P9P0</accession>
<evidence type="ECO:0000256" key="1">
    <source>
        <dbReference type="SAM" id="Phobius"/>
    </source>
</evidence>
<gene>
    <name evidence="2" type="ORF">SAMN04489793_1377</name>
</gene>
<dbReference type="EMBL" id="FNSA01000003">
    <property type="protein sequence ID" value="SEC04151.1"/>
    <property type="molecule type" value="Genomic_DNA"/>
</dbReference>
<dbReference type="AlphaFoldDB" id="A0A1H4P9P0"/>
<protein>
    <submittedName>
        <fullName evidence="2">Uncharacterized protein</fullName>
    </submittedName>
</protein>
<sequence>MVTESLLRDKRPTRTATDDRGVHPNYFAPWHRRHPAAFVVLMITAIVLVVLTLGAGLLLGLGVLFVHALSEPVPVDAHDERAVRTRFSTYAGDVDASRDVSVMWCTRLANGDASSRWFPPGPRSTGDVTIDGDAATIVVHYSPLGAPSDPDEDPVRATTLVRFRYESSAWRYCGVS</sequence>
<evidence type="ECO:0000313" key="3">
    <source>
        <dbReference type="Proteomes" id="UP000182241"/>
    </source>
</evidence>
<keyword evidence="1" id="KW-0472">Membrane</keyword>
<reference evidence="3" key="1">
    <citation type="submission" date="2016-10" db="EMBL/GenBank/DDBJ databases">
        <authorList>
            <person name="Varghese N."/>
            <person name="Submissions S."/>
        </authorList>
    </citation>
    <scope>NUCLEOTIDE SEQUENCE [LARGE SCALE GENOMIC DNA]</scope>
    <source>
        <strain evidence="3">DSM 44234</strain>
    </source>
</reference>
<proteinExistence type="predicted"/>
<keyword evidence="1" id="KW-1133">Transmembrane helix</keyword>
<feature type="transmembrane region" description="Helical" evidence="1">
    <location>
        <begin position="36"/>
        <end position="66"/>
    </location>
</feature>
<dbReference type="Proteomes" id="UP000182241">
    <property type="component" value="Unassembled WGS sequence"/>
</dbReference>
<evidence type="ECO:0000313" key="2">
    <source>
        <dbReference type="EMBL" id="SEC04151.1"/>
    </source>
</evidence>
<name>A0A1H4P9P0_TSUTY</name>
<keyword evidence="3" id="KW-1185">Reference proteome</keyword>